<evidence type="ECO:0000313" key="1">
    <source>
        <dbReference type="EMBL" id="RIY35979.1"/>
    </source>
</evidence>
<sequence>MIAGGLFLQSCQKNDDDTPNGGEGVFHVAKEVSTPNKATYVSKLSNLREGSVSANKGYSLETVASNRLYASSDGKILYNLKYAVGTIEKYTFSEKPDDYIKEKDLDISGIVGNKNLRWKVVNDQVALAYNVSVEHKKDDQGNYQNTSSTLHIVNISLPDFVLGQKKEIVMPKLPEIEGLPNPHIWRVDNPVIHNNKVYIGLAMRGYDGTKNVNATNYGEGKVLVETPASTLVLDYPTFENPRVISSGLPKGIGDTYGYRTPAYFVAESQDVYHVNMQNSHIFKIKNGEYDNTYDFDLAKALGVTGTTIGGTGIFYAGNGIAFVPYYDQSKGKKEAAWSIARVDINRKTAIKMNFPENLDLSVYQNAKKGKDGKVYFALVARGSQSGKVYIVDPTKESPNAFEEGTSLQVAAGVSYVGIY</sequence>
<dbReference type="Proteomes" id="UP000265497">
    <property type="component" value="Unassembled WGS sequence"/>
</dbReference>
<gene>
    <name evidence="1" type="ORF">CKY20_08995</name>
</gene>
<proteinExistence type="predicted"/>
<protein>
    <submittedName>
        <fullName evidence="1">Uncharacterized protein</fullName>
    </submittedName>
</protein>
<dbReference type="EMBL" id="NSDI01000008">
    <property type="protein sequence ID" value="RIY35979.1"/>
    <property type="molecule type" value="Genomic_DNA"/>
</dbReference>
<accession>A0A3A1YFC2</accession>
<evidence type="ECO:0000313" key="2">
    <source>
        <dbReference type="Proteomes" id="UP000265497"/>
    </source>
</evidence>
<comment type="caution">
    <text evidence="1">The sequence shown here is derived from an EMBL/GenBank/DDBJ whole genome shotgun (WGS) entry which is preliminary data.</text>
</comment>
<reference evidence="1 2" key="1">
    <citation type="submission" date="2017-08" db="EMBL/GenBank/DDBJ databases">
        <title>Capnocytophaga canis 17-158 assembly.</title>
        <authorList>
            <person name="Gulvik C.A."/>
        </authorList>
    </citation>
    <scope>NUCLEOTIDE SEQUENCE [LARGE SCALE GENOMIC DNA]</scope>
    <source>
        <strain evidence="1 2">17-158</strain>
    </source>
</reference>
<name>A0A3A1YFC2_9FLAO</name>
<dbReference type="AlphaFoldDB" id="A0A3A1YFC2"/>
<organism evidence="1 2">
    <name type="scientific">Capnocytophaga canis</name>
    <dbReference type="NCBI Taxonomy" id="1848903"/>
    <lineage>
        <taxon>Bacteria</taxon>
        <taxon>Pseudomonadati</taxon>
        <taxon>Bacteroidota</taxon>
        <taxon>Flavobacteriia</taxon>
        <taxon>Flavobacteriales</taxon>
        <taxon>Flavobacteriaceae</taxon>
        <taxon>Capnocytophaga</taxon>
    </lineage>
</organism>